<feature type="region of interest" description="Disordered" evidence="1">
    <location>
        <begin position="1"/>
        <end position="21"/>
    </location>
</feature>
<gene>
    <name evidence="2" type="ORF">K469DRAFT_704172</name>
</gene>
<dbReference type="Proteomes" id="UP000800200">
    <property type="component" value="Unassembled WGS sequence"/>
</dbReference>
<reference evidence="2" key="1">
    <citation type="journal article" date="2020" name="Stud. Mycol.">
        <title>101 Dothideomycetes genomes: a test case for predicting lifestyles and emergence of pathogens.</title>
        <authorList>
            <person name="Haridas S."/>
            <person name="Albert R."/>
            <person name="Binder M."/>
            <person name="Bloem J."/>
            <person name="Labutti K."/>
            <person name="Salamov A."/>
            <person name="Andreopoulos B."/>
            <person name="Baker S."/>
            <person name="Barry K."/>
            <person name="Bills G."/>
            <person name="Bluhm B."/>
            <person name="Cannon C."/>
            <person name="Castanera R."/>
            <person name="Culley D."/>
            <person name="Daum C."/>
            <person name="Ezra D."/>
            <person name="Gonzalez J."/>
            <person name="Henrissat B."/>
            <person name="Kuo A."/>
            <person name="Liang C."/>
            <person name="Lipzen A."/>
            <person name="Lutzoni F."/>
            <person name="Magnuson J."/>
            <person name="Mondo S."/>
            <person name="Nolan M."/>
            <person name="Ohm R."/>
            <person name="Pangilinan J."/>
            <person name="Park H.-J."/>
            <person name="Ramirez L."/>
            <person name="Alfaro M."/>
            <person name="Sun H."/>
            <person name="Tritt A."/>
            <person name="Yoshinaga Y."/>
            <person name="Zwiers L.-H."/>
            <person name="Turgeon B."/>
            <person name="Goodwin S."/>
            <person name="Spatafora J."/>
            <person name="Crous P."/>
            <person name="Grigoriev I."/>
        </authorList>
    </citation>
    <scope>NUCLEOTIDE SEQUENCE</scope>
    <source>
        <strain evidence="2">CBS 207.26</strain>
    </source>
</reference>
<dbReference type="EMBL" id="ML994625">
    <property type="protein sequence ID" value="KAF2187902.1"/>
    <property type="molecule type" value="Genomic_DNA"/>
</dbReference>
<dbReference type="AlphaFoldDB" id="A0A6A6EAT1"/>
<protein>
    <submittedName>
        <fullName evidence="2">Uncharacterized protein</fullName>
    </submittedName>
</protein>
<evidence type="ECO:0000313" key="2">
    <source>
        <dbReference type="EMBL" id="KAF2187902.1"/>
    </source>
</evidence>
<proteinExistence type="predicted"/>
<keyword evidence="3" id="KW-1185">Reference proteome</keyword>
<sequence length="76" mass="7980">MPFGLPPLGNPGAREPPLGGRRKLTLADAGVDDAAYREFYVSPHAWLSATGQALPPSSNFFSVGLGKLSVTVSVLR</sequence>
<accession>A0A6A6EAT1</accession>
<organism evidence="2 3">
    <name type="scientific">Zopfia rhizophila CBS 207.26</name>
    <dbReference type="NCBI Taxonomy" id="1314779"/>
    <lineage>
        <taxon>Eukaryota</taxon>
        <taxon>Fungi</taxon>
        <taxon>Dikarya</taxon>
        <taxon>Ascomycota</taxon>
        <taxon>Pezizomycotina</taxon>
        <taxon>Dothideomycetes</taxon>
        <taxon>Dothideomycetes incertae sedis</taxon>
        <taxon>Zopfiaceae</taxon>
        <taxon>Zopfia</taxon>
    </lineage>
</organism>
<name>A0A6A6EAT1_9PEZI</name>
<evidence type="ECO:0000256" key="1">
    <source>
        <dbReference type="SAM" id="MobiDB-lite"/>
    </source>
</evidence>
<evidence type="ECO:0000313" key="3">
    <source>
        <dbReference type="Proteomes" id="UP000800200"/>
    </source>
</evidence>